<name>A0ABR2BID1_9ROSI</name>
<gene>
    <name evidence="1" type="ORF">V6N12_009228</name>
</gene>
<accession>A0ABR2BID1</accession>
<reference evidence="1 2" key="1">
    <citation type="journal article" date="2024" name="G3 (Bethesda)">
        <title>Genome assembly of Hibiscus sabdariffa L. provides insights into metabolisms of medicinal natural products.</title>
        <authorList>
            <person name="Kim T."/>
        </authorList>
    </citation>
    <scope>NUCLEOTIDE SEQUENCE [LARGE SCALE GENOMIC DNA]</scope>
    <source>
        <strain evidence="1">TK-2024</strain>
        <tissue evidence="1">Old leaves</tissue>
    </source>
</reference>
<protein>
    <submittedName>
        <fullName evidence="1">Uncharacterized protein</fullName>
    </submittedName>
</protein>
<dbReference type="EMBL" id="JBBPBM010000111">
    <property type="protein sequence ID" value="KAK8506916.1"/>
    <property type="molecule type" value="Genomic_DNA"/>
</dbReference>
<proteinExistence type="predicted"/>
<sequence>MDMNLVALSAALTNWNSNVFGHVGKRKQALLAQIRGIDRYLTRCQWITKDLNTYYFRNQAKRRQKANSIFTLRREDNSWCTDQNELLGIAVSHFVSLFTSIGGMGYNYNFQVILQV</sequence>
<organism evidence="1 2">
    <name type="scientific">Hibiscus sabdariffa</name>
    <name type="common">roselle</name>
    <dbReference type="NCBI Taxonomy" id="183260"/>
    <lineage>
        <taxon>Eukaryota</taxon>
        <taxon>Viridiplantae</taxon>
        <taxon>Streptophyta</taxon>
        <taxon>Embryophyta</taxon>
        <taxon>Tracheophyta</taxon>
        <taxon>Spermatophyta</taxon>
        <taxon>Magnoliopsida</taxon>
        <taxon>eudicotyledons</taxon>
        <taxon>Gunneridae</taxon>
        <taxon>Pentapetalae</taxon>
        <taxon>rosids</taxon>
        <taxon>malvids</taxon>
        <taxon>Malvales</taxon>
        <taxon>Malvaceae</taxon>
        <taxon>Malvoideae</taxon>
        <taxon>Hibiscus</taxon>
    </lineage>
</organism>
<dbReference type="Proteomes" id="UP001472677">
    <property type="component" value="Unassembled WGS sequence"/>
</dbReference>
<evidence type="ECO:0000313" key="1">
    <source>
        <dbReference type="EMBL" id="KAK8506916.1"/>
    </source>
</evidence>
<keyword evidence="2" id="KW-1185">Reference proteome</keyword>
<evidence type="ECO:0000313" key="2">
    <source>
        <dbReference type="Proteomes" id="UP001472677"/>
    </source>
</evidence>
<comment type="caution">
    <text evidence="1">The sequence shown here is derived from an EMBL/GenBank/DDBJ whole genome shotgun (WGS) entry which is preliminary data.</text>
</comment>